<gene>
    <name evidence="2" type="ORF">L3X38_031486</name>
</gene>
<sequence length="124" mass="13076">MANNKRTAAGDRNKRIQVERRRGSVVEKIEGTASQIARYDNHSNEYMAATKGTTGGTGSRGTRTASSFKAALRSGVGKLLASGLNLLQGPAIVAAKIGVDAANKIGSSSKLFCDVIDTTLSYHY</sequence>
<proteinExistence type="predicted"/>
<accession>A0AAD4VDP7</accession>
<evidence type="ECO:0000313" key="2">
    <source>
        <dbReference type="EMBL" id="KAI5322414.1"/>
    </source>
</evidence>
<protein>
    <submittedName>
        <fullName evidence="2">Uncharacterized protein</fullName>
    </submittedName>
</protein>
<name>A0AAD4VDP7_PRUDU</name>
<feature type="compositionally biased region" description="Basic and acidic residues" evidence="1">
    <location>
        <begin position="8"/>
        <end position="22"/>
    </location>
</feature>
<dbReference type="Proteomes" id="UP001054821">
    <property type="component" value="Chromosome 6"/>
</dbReference>
<dbReference type="EMBL" id="JAJFAZ020000006">
    <property type="protein sequence ID" value="KAI5322414.1"/>
    <property type="molecule type" value="Genomic_DNA"/>
</dbReference>
<reference evidence="2 3" key="1">
    <citation type="journal article" date="2022" name="G3 (Bethesda)">
        <title>Whole-genome sequence and methylome profiling of the almond [Prunus dulcis (Mill.) D.A. Webb] cultivar 'Nonpareil'.</title>
        <authorList>
            <person name="D'Amico-Willman K.M."/>
            <person name="Ouma W.Z."/>
            <person name="Meulia T."/>
            <person name="Sideli G.M."/>
            <person name="Gradziel T.M."/>
            <person name="Fresnedo-Ramirez J."/>
        </authorList>
    </citation>
    <scope>NUCLEOTIDE SEQUENCE [LARGE SCALE GENOMIC DNA]</scope>
    <source>
        <strain evidence="2">Clone GOH B32 T37-40</strain>
    </source>
</reference>
<keyword evidence="3" id="KW-1185">Reference proteome</keyword>
<evidence type="ECO:0000256" key="1">
    <source>
        <dbReference type="SAM" id="MobiDB-lite"/>
    </source>
</evidence>
<feature type="region of interest" description="Disordered" evidence="1">
    <location>
        <begin position="1"/>
        <end position="22"/>
    </location>
</feature>
<dbReference type="AlphaFoldDB" id="A0AAD4VDP7"/>
<evidence type="ECO:0000313" key="3">
    <source>
        <dbReference type="Proteomes" id="UP001054821"/>
    </source>
</evidence>
<comment type="caution">
    <text evidence="2">The sequence shown here is derived from an EMBL/GenBank/DDBJ whole genome shotgun (WGS) entry which is preliminary data.</text>
</comment>
<organism evidence="2 3">
    <name type="scientific">Prunus dulcis</name>
    <name type="common">Almond</name>
    <name type="synonym">Amygdalus dulcis</name>
    <dbReference type="NCBI Taxonomy" id="3755"/>
    <lineage>
        <taxon>Eukaryota</taxon>
        <taxon>Viridiplantae</taxon>
        <taxon>Streptophyta</taxon>
        <taxon>Embryophyta</taxon>
        <taxon>Tracheophyta</taxon>
        <taxon>Spermatophyta</taxon>
        <taxon>Magnoliopsida</taxon>
        <taxon>eudicotyledons</taxon>
        <taxon>Gunneridae</taxon>
        <taxon>Pentapetalae</taxon>
        <taxon>rosids</taxon>
        <taxon>fabids</taxon>
        <taxon>Rosales</taxon>
        <taxon>Rosaceae</taxon>
        <taxon>Amygdaloideae</taxon>
        <taxon>Amygdaleae</taxon>
        <taxon>Prunus</taxon>
    </lineage>
</organism>